<dbReference type="Gene3D" id="2.40.50.140">
    <property type="entry name" value="Nucleic acid-binding proteins"/>
    <property type="match status" value="1"/>
</dbReference>
<feature type="domain" description="CSD" evidence="3">
    <location>
        <begin position="10"/>
        <end position="76"/>
    </location>
</feature>
<dbReference type="PROSITE" id="PS51857">
    <property type="entry name" value="CSD_2"/>
    <property type="match status" value="1"/>
</dbReference>
<dbReference type="InterPro" id="IPR036875">
    <property type="entry name" value="Znf_CCHC_sf"/>
</dbReference>
<dbReference type="OMA" id="ITGHIAK"/>
<feature type="domain" description="CCHC-type" evidence="2">
    <location>
        <begin position="113"/>
        <end position="127"/>
    </location>
</feature>
<dbReference type="PROSITE" id="PS50158">
    <property type="entry name" value="ZF_CCHC"/>
    <property type="match status" value="6"/>
</dbReference>
<feature type="domain" description="CCHC-type" evidence="2">
    <location>
        <begin position="142"/>
        <end position="156"/>
    </location>
</feature>
<dbReference type="PRINTS" id="PR00050">
    <property type="entry name" value="COLDSHOCK"/>
</dbReference>
<dbReference type="EMBL" id="LK032417">
    <property type="protein sequence ID" value="CDY38140.1"/>
    <property type="molecule type" value="Genomic_DNA"/>
</dbReference>
<organism evidence="4 5">
    <name type="scientific">Brassica napus</name>
    <name type="common">Rape</name>
    <dbReference type="NCBI Taxonomy" id="3708"/>
    <lineage>
        <taxon>Eukaryota</taxon>
        <taxon>Viridiplantae</taxon>
        <taxon>Streptophyta</taxon>
        <taxon>Embryophyta</taxon>
        <taxon>Tracheophyta</taxon>
        <taxon>Spermatophyta</taxon>
        <taxon>Magnoliopsida</taxon>
        <taxon>eudicotyledons</taxon>
        <taxon>Gunneridae</taxon>
        <taxon>Pentapetalae</taxon>
        <taxon>rosids</taxon>
        <taxon>malvids</taxon>
        <taxon>Brassicales</taxon>
        <taxon>Brassicaceae</taxon>
        <taxon>Brassiceae</taxon>
        <taxon>Brassica</taxon>
    </lineage>
</organism>
<dbReference type="Gene3D" id="4.10.60.10">
    <property type="entry name" value="Zinc finger, CCHC-type"/>
    <property type="match status" value="5"/>
</dbReference>
<dbReference type="Pfam" id="PF00313">
    <property type="entry name" value="CSD"/>
    <property type="match status" value="1"/>
</dbReference>
<keyword evidence="1" id="KW-0479">Metal-binding</keyword>
<dbReference type="InterPro" id="IPR019844">
    <property type="entry name" value="CSD_CS"/>
</dbReference>
<feature type="domain" description="CCHC-type" evidence="2">
    <location>
        <begin position="227"/>
        <end position="240"/>
    </location>
</feature>
<dbReference type="GO" id="GO:0003676">
    <property type="term" value="F:nucleic acid binding"/>
    <property type="evidence" value="ECO:0007669"/>
    <property type="project" value="InterPro"/>
</dbReference>
<dbReference type="STRING" id="3708.A0A078HI51"/>
<keyword evidence="1" id="KW-0862">Zinc</keyword>
<dbReference type="PANTHER" id="PTHR46565">
    <property type="entry name" value="COLD SHOCK DOMAIN PROTEIN 2"/>
    <property type="match status" value="1"/>
</dbReference>
<dbReference type="InterPro" id="IPR011129">
    <property type="entry name" value="CSD"/>
</dbReference>
<dbReference type="PROSITE" id="PS00352">
    <property type="entry name" value="CSD_1"/>
    <property type="match status" value="1"/>
</dbReference>
<dbReference type="SMART" id="SM00357">
    <property type="entry name" value="CSP"/>
    <property type="match status" value="1"/>
</dbReference>
<evidence type="ECO:0000313" key="4">
    <source>
        <dbReference type="EMBL" id="CDY38140.1"/>
    </source>
</evidence>
<sequence length="244" mass="24539">MAQDDQSAARSTGTVNWFSDAKGYGFIAPDDGGDELFVHQSSIVSDGFRTLTVDEPVEYAIAIGNDGKTKAVDVTAPGGGSLNKKEVSSRGNGGSCFSCGEVGHMAKDCAGECYNCGVVGHMAKDCRGGNRYGGRGSGGEGCYTCGDVGHFARDCRANGGGNVGGGGGGGNTCYTCGGVGHMARVCTSRRPSGTGTGGGGPCYECGGIGHLARDCDRRGSGRSGGTCFTCGEEGHFARDCSSLA</sequence>
<proteinExistence type="predicted"/>
<protein>
    <submittedName>
        <fullName evidence="4">BnaA07g02430D protein</fullName>
    </submittedName>
</protein>
<feature type="domain" description="CCHC-type" evidence="2">
    <location>
        <begin position="202"/>
        <end position="215"/>
    </location>
</feature>
<dbReference type="Proteomes" id="UP000028999">
    <property type="component" value="Unassembled WGS sequence"/>
</dbReference>
<dbReference type="PANTHER" id="PTHR46565:SF23">
    <property type="entry name" value="COLD SHOCK DOMAIN-CONTAINING PROTEIN 3"/>
    <property type="match status" value="1"/>
</dbReference>
<dbReference type="SUPFAM" id="SSF57756">
    <property type="entry name" value="Retrovirus zinc finger-like domains"/>
    <property type="match status" value="3"/>
</dbReference>
<accession>A0A078HI51</accession>
<evidence type="ECO:0000259" key="2">
    <source>
        <dbReference type="PROSITE" id="PS50158"/>
    </source>
</evidence>
<dbReference type="InterPro" id="IPR012340">
    <property type="entry name" value="NA-bd_OB-fold"/>
</dbReference>
<keyword evidence="1" id="KW-0863">Zinc-finger</keyword>
<name>A0A078HI51_BRANA</name>
<dbReference type="AlphaFoldDB" id="A0A078HI51"/>
<evidence type="ECO:0000259" key="3">
    <source>
        <dbReference type="PROSITE" id="PS51857"/>
    </source>
</evidence>
<dbReference type="CDD" id="cd04458">
    <property type="entry name" value="CSP_CDS"/>
    <property type="match status" value="1"/>
</dbReference>
<dbReference type="SMART" id="SM00343">
    <property type="entry name" value="ZnF_C2HC"/>
    <property type="match status" value="6"/>
</dbReference>
<dbReference type="Pfam" id="PF00098">
    <property type="entry name" value="zf-CCHC"/>
    <property type="match status" value="6"/>
</dbReference>
<feature type="domain" description="CCHC-type" evidence="2">
    <location>
        <begin position="96"/>
        <end position="109"/>
    </location>
</feature>
<dbReference type="GO" id="GO:0008270">
    <property type="term" value="F:zinc ion binding"/>
    <property type="evidence" value="ECO:0007669"/>
    <property type="project" value="UniProtKB-KW"/>
</dbReference>
<dbReference type="InterPro" id="IPR002059">
    <property type="entry name" value="CSP_DNA-bd"/>
</dbReference>
<evidence type="ECO:0000313" key="5">
    <source>
        <dbReference type="Proteomes" id="UP000028999"/>
    </source>
</evidence>
<dbReference type="InterPro" id="IPR001878">
    <property type="entry name" value="Znf_CCHC"/>
</dbReference>
<gene>
    <name evidence="4" type="primary">BnaA07g02430D</name>
    <name evidence="4" type="ORF">GSBRNA2T00065429001</name>
</gene>
<dbReference type="SUPFAM" id="SSF50249">
    <property type="entry name" value="Nucleic acid-binding proteins"/>
    <property type="match status" value="1"/>
</dbReference>
<feature type="domain" description="CCHC-type" evidence="2">
    <location>
        <begin position="173"/>
        <end position="188"/>
    </location>
</feature>
<dbReference type="PaxDb" id="3708-A0A078HI51"/>
<dbReference type="Gramene" id="CDY38140">
    <property type="protein sequence ID" value="CDY38140"/>
    <property type="gene ID" value="GSBRNA2T00065429001"/>
</dbReference>
<evidence type="ECO:0000256" key="1">
    <source>
        <dbReference type="PROSITE-ProRule" id="PRU00047"/>
    </source>
</evidence>
<keyword evidence="5" id="KW-1185">Reference proteome</keyword>
<reference evidence="4 5" key="1">
    <citation type="journal article" date="2014" name="Science">
        <title>Plant genetics. Early allopolyploid evolution in the post-Neolithic Brassica napus oilseed genome.</title>
        <authorList>
            <person name="Chalhoub B."/>
            <person name="Denoeud F."/>
            <person name="Liu S."/>
            <person name="Parkin I.A."/>
            <person name="Tang H."/>
            <person name="Wang X."/>
            <person name="Chiquet J."/>
            <person name="Belcram H."/>
            <person name="Tong C."/>
            <person name="Samans B."/>
            <person name="Correa M."/>
            <person name="Da Silva C."/>
            <person name="Just J."/>
            <person name="Falentin C."/>
            <person name="Koh C.S."/>
            <person name="Le Clainche I."/>
            <person name="Bernard M."/>
            <person name="Bento P."/>
            <person name="Noel B."/>
            <person name="Labadie K."/>
            <person name="Alberti A."/>
            <person name="Charles M."/>
            <person name="Arnaud D."/>
            <person name="Guo H."/>
            <person name="Daviaud C."/>
            <person name="Alamery S."/>
            <person name="Jabbari K."/>
            <person name="Zhao M."/>
            <person name="Edger P.P."/>
            <person name="Chelaifa H."/>
            <person name="Tack D."/>
            <person name="Lassalle G."/>
            <person name="Mestiri I."/>
            <person name="Schnel N."/>
            <person name="Le Paslier M.C."/>
            <person name="Fan G."/>
            <person name="Renault V."/>
            <person name="Bayer P.E."/>
            <person name="Golicz A.A."/>
            <person name="Manoli S."/>
            <person name="Lee T.H."/>
            <person name="Thi V.H."/>
            <person name="Chalabi S."/>
            <person name="Hu Q."/>
            <person name="Fan C."/>
            <person name="Tollenaere R."/>
            <person name="Lu Y."/>
            <person name="Battail C."/>
            <person name="Shen J."/>
            <person name="Sidebottom C.H."/>
            <person name="Wang X."/>
            <person name="Canaguier A."/>
            <person name="Chauveau A."/>
            <person name="Berard A."/>
            <person name="Deniot G."/>
            <person name="Guan M."/>
            <person name="Liu Z."/>
            <person name="Sun F."/>
            <person name="Lim Y.P."/>
            <person name="Lyons E."/>
            <person name="Town C.D."/>
            <person name="Bancroft I."/>
            <person name="Wang X."/>
            <person name="Meng J."/>
            <person name="Ma J."/>
            <person name="Pires J.C."/>
            <person name="King G.J."/>
            <person name="Brunel D."/>
            <person name="Delourme R."/>
            <person name="Renard M."/>
            <person name="Aury J.M."/>
            <person name="Adams K.L."/>
            <person name="Batley J."/>
            <person name="Snowdon R.J."/>
            <person name="Tost J."/>
            <person name="Edwards D."/>
            <person name="Zhou Y."/>
            <person name="Hua W."/>
            <person name="Sharpe A.G."/>
            <person name="Paterson A.H."/>
            <person name="Guan C."/>
            <person name="Wincker P."/>
        </authorList>
    </citation>
    <scope>NUCLEOTIDE SEQUENCE [LARGE SCALE GENOMIC DNA]</scope>
    <source>
        <strain evidence="5">cv. Darmor-bzh</strain>
    </source>
</reference>